<dbReference type="Proteomes" id="UP000234474">
    <property type="component" value="Unassembled WGS sequence"/>
</dbReference>
<protein>
    <submittedName>
        <fullName evidence="2">Uncharacterized protein</fullName>
    </submittedName>
</protein>
<dbReference type="AlphaFoldDB" id="A0A2I1CKL8"/>
<comment type="caution">
    <text evidence="2">The sequence shown here is derived from an EMBL/GenBank/DDBJ whole genome shotgun (WGS) entry which is preliminary data.</text>
</comment>
<dbReference type="OMA" id="NDYRGPT"/>
<proteinExistence type="predicted"/>
<reference evidence="3" key="1">
    <citation type="journal article" date="2018" name="Proc. Natl. Acad. Sci. U.S.A.">
        <title>Linking secondary metabolites to gene clusters through genome sequencing of six diverse Aspergillus species.</title>
        <authorList>
            <person name="Kaerboelling I."/>
            <person name="Vesth T.C."/>
            <person name="Frisvad J.C."/>
            <person name="Nybo J.L."/>
            <person name="Theobald S."/>
            <person name="Kuo A."/>
            <person name="Bowyer P."/>
            <person name="Matsuda Y."/>
            <person name="Mondo S."/>
            <person name="Lyhne E.K."/>
            <person name="Kogle M.E."/>
            <person name="Clum A."/>
            <person name="Lipzen A."/>
            <person name="Salamov A."/>
            <person name="Ngan C.Y."/>
            <person name="Daum C."/>
            <person name="Chiniquy J."/>
            <person name="Barry K."/>
            <person name="LaButti K."/>
            <person name="Haridas S."/>
            <person name="Simmons B.A."/>
            <person name="Magnuson J.K."/>
            <person name="Mortensen U.H."/>
            <person name="Larsen T.O."/>
            <person name="Grigoriev I.V."/>
            <person name="Baker S.E."/>
            <person name="Andersen M.R."/>
        </authorList>
    </citation>
    <scope>NUCLEOTIDE SEQUENCE [LARGE SCALE GENOMIC DNA]</scope>
    <source>
        <strain evidence="3">IBT 16806</strain>
    </source>
</reference>
<dbReference type="VEuPathDB" id="FungiDB:P174DRAFT_426486"/>
<sequence>MSNIFRKVKDVMSGRLNDPNDTAQYDDGDKRTYNDSASGNDFGSGVHDALPGSGNSRPNVGENERDRNDQPPASAERHRGSRGYHGSNSSTENYATATNDYRGPTS</sequence>
<organism evidence="2 3">
    <name type="scientific">Aspergillus novofumigatus (strain IBT 16806)</name>
    <dbReference type="NCBI Taxonomy" id="1392255"/>
    <lineage>
        <taxon>Eukaryota</taxon>
        <taxon>Fungi</taxon>
        <taxon>Dikarya</taxon>
        <taxon>Ascomycota</taxon>
        <taxon>Pezizomycotina</taxon>
        <taxon>Eurotiomycetes</taxon>
        <taxon>Eurotiomycetidae</taxon>
        <taxon>Eurotiales</taxon>
        <taxon>Aspergillaceae</taxon>
        <taxon>Aspergillus</taxon>
        <taxon>Aspergillus subgen. Fumigati</taxon>
    </lineage>
</organism>
<dbReference type="EMBL" id="MSZS01000001">
    <property type="protein sequence ID" value="PKX98161.1"/>
    <property type="molecule type" value="Genomic_DNA"/>
</dbReference>
<keyword evidence="3" id="KW-1185">Reference proteome</keyword>
<evidence type="ECO:0000313" key="2">
    <source>
        <dbReference type="EMBL" id="PKX98161.1"/>
    </source>
</evidence>
<feature type="region of interest" description="Disordered" evidence="1">
    <location>
        <begin position="1"/>
        <end position="106"/>
    </location>
</feature>
<dbReference type="GeneID" id="36532711"/>
<evidence type="ECO:0000313" key="3">
    <source>
        <dbReference type="Proteomes" id="UP000234474"/>
    </source>
</evidence>
<dbReference type="OrthoDB" id="4424648at2759"/>
<feature type="compositionally biased region" description="Polar residues" evidence="1">
    <location>
        <begin position="86"/>
        <end position="106"/>
    </location>
</feature>
<dbReference type="RefSeq" id="XP_024686756.1">
    <property type="nucleotide sequence ID" value="XM_024825386.1"/>
</dbReference>
<name>A0A2I1CKL8_ASPN1</name>
<evidence type="ECO:0000256" key="1">
    <source>
        <dbReference type="SAM" id="MobiDB-lite"/>
    </source>
</evidence>
<accession>A0A2I1CKL8</accession>
<gene>
    <name evidence="2" type="ORF">P174DRAFT_426486</name>
</gene>